<dbReference type="SUPFAM" id="SSF53613">
    <property type="entry name" value="Ribokinase-like"/>
    <property type="match status" value="1"/>
</dbReference>
<dbReference type="Proteomes" id="UP000316360">
    <property type="component" value="Unassembled WGS sequence"/>
</dbReference>
<dbReference type="GO" id="GO:0033785">
    <property type="term" value="F:heptose 7-phosphate kinase activity"/>
    <property type="evidence" value="ECO:0007669"/>
    <property type="project" value="TreeGrafter"/>
</dbReference>
<dbReference type="InterPro" id="IPR029056">
    <property type="entry name" value="Ribokinase-like"/>
</dbReference>
<organism evidence="2 3">
    <name type="scientific">Aerophobetes bacterium</name>
    <dbReference type="NCBI Taxonomy" id="2030807"/>
    <lineage>
        <taxon>Bacteria</taxon>
        <taxon>Candidatus Aerophobota</taxon>
    </lineage>
</organism>
<evidence type="ECO:0000313" key="2">
    <source>
        <dbReference type="EMBL" id="TET10948.1"/>
    </source>
</evidence>
<feature type="non-terminal residue" evidence="2">
    <location>
        <position position="354"/>
    </location>
</feature>
<evidence type="ECO:0000313" key="3">
    <source>
        <dbReference type="Proteomes" id="UP000316360"/>
    </source>
</evidence>
<proteinExistence type="predicted"/>
<dbReference type="PANTHER" id="PTHR46969">
    <property type="entry name" value="BIFUNCTIONAL PROTEIN HLDE"/>
    <property type="match status" value="1"/>
</dbReference>
<dbReference type="InterPro" id="IPR014729">
    <property type="entry name" value="Rossmann-like_a/b/a_fold"/>
</dbReference>
<dbReference type="InterPro" id="IPR004821">
    <property type="entry name" value="Cyt_trans-like"/>
</dbReference>
<name>A0A523RYV7_UNCAE</name>
<protein>
    <submittedName>
        <fullName evidence="2">Cytidyltransferase</fullName>
    </submittedName>
</protein>
<dbReference type="Pfam" id="PF01467">
    <property type="entry name" value="CTP_transf_like"/>
    <property type="match status" value="1"/>
</dbReference>
<dbReference type="PANTHER" id="PTHR46969:SF1">
    <property type="entry name" value="BIFUNCTIONAL PROTEIN HLDE"/>
    <property type="match status" value="1"/>
</dbReference>
<dbReference type="EMBL" id="SOKJ01000194">
    <property type="protein sequence ID" value="TET10948.1"/>
    <property type="molecule type" value="Genomic_DNA"/>
</dbReference>
<dbReference type="GO" id="GO:0005829">
    <property type="term" value="C:cytosol"/>
    <property type="evidence" value="ECO:0007669"/>
    <property type="project" value="TreeGrafter"/>
</dbReference>
<comment type="caution">
    <text evidence="2">The sequence shown here is derived from an EMBL/GenBank/DDBJ whole genome shotgun (WGS) entry which is preliminary data.</text>
</comment>
<keyword evidence="2" id="KW-0808">Transferase</keyword>
<evidence type="ECO:0000259" key="1">
    <source>
        <dbReference type="Pfam" id="PF01467"/>
    </source>
</evidence>
<reference evidence="2 3" key="1">
    <citation type="submission" date="2019-03" db="EMBL/GenBank/DDBJ databases">
        <title>Metabolic potential of uncultured bacteria and archaea associated with petroleum seepage in deep-sea sediments.</title>
        <authorList>
            <person name="Dong X."/>
            <person name="Hubert C."/>
        </authorList>
    </citation>
    <scope>NUCLEOTIDE SEQUENCE [LARGE SCALE GENOMIC DNA]</scope>
    <source>
        <strain evidence="2">E44_bin7</strain>
    </source>
</reference>
<dbReference type="NCBIfam" id="TIGR00125">
    <property type="entry name" value="cyt_tran_rel"/>
    <property type="match status" value="1"/>
</dbReference>
<gene>
    <name evidence="2" type="ORF">E3J84_03490</name>
</gene>
<dbReference type="Gene3D" id="3.40.1190.20">
    <property type="match status" value="1"/>
</dbReference>
<sequence length="354" mass="39997">MDDKTRSKIKELEELAHVVESFRAKGKKVVHCHGVFDLLHIGHIRYFKQAREMGDVLVVTITPDKDVDKGPYRPAFSEDLRAEAIASLSSVDFVAVNKWRTAEETIRLLQPNVYVKGSDFKSVEADETGKLALEANVCREIGAEVAFTTDIVFSSTNLINRFFSSFPDEVREYLRLFEKRYSLDFVIKILEDMANLKILVIGDTILDDYHYCHTLGSSSKDPALAVQYDSRDLFAGGVLAVANHCANFTNSIRLFTVIGELDSHEDFIRSKLDPQIDPFFLIQDDAPTLIKRRFVEGYSMSKLFEVYIMDDSGLSDDKDAKLCDMLRKELPTSELVIVSDFGHGAISRNTIDTL</sequence>
<accession>A0A523RYV7</accession>
<dbReference type="Gene3D" id="3.40.50.620">
    <property type="entry name" value="HUPs"/>
    <property type="match status" value="1"/>
</dbReference>
<dbReference type="AlphaFoldDB" id="A0A523RYV7"/>
<dbReference type="SUPFAM" id="SSF52374">
    <property type="entry name" value="Nucleotidylyl transferase"/>
    <property type="match status" value="1"/>
</dbReference>
<dbReference type="GO" id="GO:0033786">
    <property type="term" value="F:heptose-1-phosphate adenylyltransferase activity"/>
    <property type="evidence" value="ECO:0007669"/>
    <property type="project" value="TreeGrafter"/>
</dbReference>
<feature type="domain" description="Cytidyltransferase-like" evidence="1">
    <location>
        <begin position="33"/>
        <end position="123"/>
    </location>
</feature>